<evidence type="ECO:0000256" key="4">
    <source>
        <dbReference type="ARBA" id="ARBA00023008"/>
    </source>
</evidence>
<reference evidence="9 10" key="1">
    <citation type="submission" date="2015-06" db="EMBL/GenBank/DDBJ databases">
        <title>A Comprehensive Approach to Explore the Metabolic and Phylogenetic Diversity of Bacterial Steroid Degradation in the Environment: Testosterone as an Example.</title>
        <authorList>
            <person name="Yang F.-C."/>
            <person name="Chen Y.-L."/>
            <person name="Yu C.-P."/>
            <person name="Tang S.-L."/>
            <person name="Wang P.-H."/>
            <person name="Ismail W."/>
            <person name="Wang C.-H."/>
            <person name="Yang C.-Y."/>
            <person name="Chiang Y.-R."/>
        </authorList>
    </citation>
    <scope>NUCLEOTIDE SEQUENCE [LARGE SCALE GENOMIC DNA]</scope>
    <source>
        <strain evidence="9 10">DSM 18526</strain>
    </source>
</reference>
<evidence type="ECO:0000259" key="8">
    <source>
        <dbReference type="Pfam" id="PF07732"/>
    </source>
</evidence>
<dbReference type="PROSITE" id="PS00079">
    <property type="entry name" value="MULTICOPPER_OXIDASE1"/>
    <property type="match status" value="2"/>
</dbReference>
<dbReference type="Pfam" id="PF07731">
    <property type="entry name" value="Cu-oxidase_2"/>
    <property type="match status" value="1"/>
</dbReference>
<keyword evidence="4" id="KW-0186">Copper</keyword>
<protein>
    <submittedName>
        <fullName evidence="9">Copper oxidase</fullName>
    </submittedName>
</protein>
<dbReference type="CDD" id="cd13874">
    <property type="entry name" value="CuRO_2_CopA"/>
    <property type="match status" value="1"/>
</dbReference>
<dbReference type="GO" id="GO:0016491">
    <property type="term" value="F:oxidoreductase activity"/>
    <property type="evidence" value="ECO:0007669"/>
    <property type="project" value="UniProtKB-KW"/>
</dbReference>
<dbReference type="RefSeq" id="WP_043290350.1">
    <property type="nucleotide sequence ID" value="NZ_CP011971.1"/>
</dbReference>
<sequence length="625" mass="68603">MRSRPSGANVEEQRLLSRRQFVQGLAAGGAVLGLGLWPKQSWALRSPGQLEVLAGTQFDLSVGETAVNYTGKTRPAITVNGSVPAPILRWREGTRVQLRVRNDLPPGSIHGDSTSIHWHGILLPANMDGVPGLSFDGIGRGESYLYEFDVRQGGTYWYHSHSGFQEQGGMYGPLIIDPIAPEPFSYDRDYVVFLSDWTDMDPARLFARLKKLSEYDNYYQRTVGDFFRDVSNDGLRATLSDRAAWGRMRMTPTDLSDVNAHTYTYLMNGTTSLGNWTGLFRSGEKIRLRFINGSAMSYFDVRIPGLKMTVVEVDGQYVHPLTVDEIRIATAETFDVIVEPTGQDAFTLFAQDSARTGYVSGTLAVREGLRAPVPAVDPRPLLTMADMGHGDHAAHSGHGATPAAADPHAGHGATPASDPHAGHGAAASVDPHAGHGASATAMQGAPAGGMQMQAHPASETGNPLVDMQTMTPAPRLSDPGIGLRGNGRKVATYADLKSLFPDPDGREPGRTVELHLTGHMERFAWSFDGIKFADAEPLRLNYGERMRIVLVNDTMMAHPIHLHGLWSDLEDEQGNFHLRKHTVDMPPGTKRSYRVRADALGRWAYHCHLFFHMESGMFREVRVEE</sequence>
<dbReference type="PANTHER" id="PTHR11709">
    <property type="entry name" value="MULTI-COPPER OXIDASE"/>
    <property type="match status" value="1"/>
</dbReference>
<evidence type="ECO:0000256" key="2">
    <source>
        <dbReference type="ARBA" id="ARBA00022729"/>
    </source>
</evidence>
<gene>
    <name evidence="9" type="ORF">ACG33_13725</name>
</gene>
<feature type="compositionally biased region" description="Low complexity" evidence="5">
    <location>
        <begin position="396"/>
        <end position="416"/>
    </location>
</feature>
<proteinExistence type="predicted"/>
<evidence type="ECO:0000256" key="3">
    <source>
        <dbReference type="ARBA" id="ARBA00023002"/>
    </source>
</evidence>
<dbReference type="InterPro" id="IPR019546">
    <property type="entry name" value="TAT_signal_bac_arc"/>
</dbReference>
<evidence type="ECO:0000256" key="5">
    <source>
        <dbReference type="SAM" id="MobiDB-lite"/>
    </source>
</evidence>
<dbReference type="PROSITE" id="PS51318">
    <property type="entry name" value="TAT"/>
    <property type="match status" value="1"/>
</dbReference>
<dbReference type="InterPro" id="IPR011706">
    <property type="entry name" value="Cu-oxidase_C"/>
</dbReference>
<feature type="domain" description="Plastocyanin-like" evidence="7">
    <location>
        <begin position="508"/>
        <end position="624"/>
    </location>
</feature>
<dbReference type="NCBIfam" id="TIGR01480">
    <property type="entry name" value="copper_res_A"/>
    <property type="match status" value="1"/>
</dbReference>
<evidence type="ECO:0000259" key="7">
    <source>
        <dbReference type="Pfam" id="PF07731"/>
    </source>
</evidence>
<dbReference type="PROSITE" id="PS00080">
    <property type="entry name" value="MULTICOPPER_OXIDASE2"/>
    <property type="match status" value="1"/>
</dbReference>
<feature type="region of interest" description="Disordered" evidence="5">
    <location>
        <begin position="374"/>
        <end position="484"/>
    </location>
</feature>
<dbReference type="Pfam" id="PF00394">
    <property type="entry name" value="Cu-oxidase"/>
    <property type="match status" value="1"/>
</dbReference>
<dbReference type="InterPro" id="IPR008972">
    <property type="entry name" value="Cupredoxin"/>
</dbReference>
<name>A0A127FEA0_STEDE</name>
<dbReference type="PATRIC" id="fig|465721.4.peg.2938"/>
<dbReference type="InterPro" id="IPR001117">
    <property type="entry name" value="Cu-oxidase_2nd"/>
</dbReference>
<evidence type="ECO:0000256" key="1">
    <source>
        <dbReference type="ARBA" id="ARBA00022723"/>
    </source>
</evidence>
<dbReference type="InterPro" id="IPR006311">
    <property type="entry name" value="TAT_signal"/>
</dbReference>
<dbReference type="KEGG" id="sdf:ACG33_13725"/>
<keyword evidence="2" id="KW-0732">Signal</keyword>
<dbReference type="InterPro" id="IPR045087">
    <property type="entry name" value="Cu-oxidase_fam"/>
</dbReference>
<keyword evidence="3" id="KW-0560">Oxidoreductase</keyword>
<keyword evidence="1" id="KW-0479">Metal-binding</keyword>
<dbReference type="InterPro" id="IPR006376">
    <property type="entry name" value="Cu-R_CopA"/>
</dbReference>
<dbReference type="InterPro" id="IPR033138">
    <property type="entry name" value="Cu_oxidase_CS"/>
</dbReference>
<dbReference type="PANTHER" id="PTHR11709:SF394">
    <property type="entry name" value="FI03373P-RELATED"/>
    <property type="match status" value="1"/>
</dbReference>
<dbReference type="Pfam" id="PF07732">
    <property type="entry name" value="Cu-oxidase_3"/>
    <property type="match status" value="1"/>
</dbReference>
<dbReference type="STRING" id="465721.ACG33_13725"/>
<accession>A0A127FEA0</accession>
<dbReference type="NCBIfam" id="TIGR01409">
    <property type="entry name" value="TAT_signal_seq"/>
    <property type="match status" value="1"/>
</dbReference>
<evidence type="ECO:0000313" key="10">
    <source>
        <dbReference type="Proteomes" id="UP000070250"/>
    </source>
</evidence>
<dbReference type="InterPro" id="IPR034282">
    <property type="entry name" value="CuRO_2_CopA"/>
</dbReference>
<dbReference type="EMBL" id="CP011971">
    <property type="protein sequence ID" value="AMN48138.1"/>
    <property type="molecule type" value="Genomic_DNA"/>
</dbReference>
<dbReference type="InterPro" id="IPR011707">
    <property type="entry name" value="Cu-oxidase-like_N"/>
</dbReference>
<feature type="domain" description="Plastocyanin-like" evidence="6">
    <location>
        <begin position="222"/>
        <end position="364"/>
    </location>
</feature>
<dbReference type="OrthoDB" id="9757546at2"/>
<feature type="domain" description="Plastocyanin-like" evidence="8">
    <location>
        <begin position="62"/>
        <end position="178"/>
    </location>
</feature>
<dbReference type="CDD" id="cd13896">
    <property type="entry name" value="CuRO_3_CopA"/>
    <property type="match status" value="1"/>
</dbReference>
<dbReference type="GO" id="GO:0005507">
    <property type="term" value="F:copper ion binding"/>
    <property type="evidence" value="ECO:0007669"/>
    <property type="project" value="InterPro"/>
</dbReference>
<organism evidence="9 10">
    <name type="scientific">Steroidobacter denitrificans</name>
    <dbReference type="NCBI Taxonomy" id="465721"/>
    <lineage>
        <taxon>Bacteria</taxon>
        <taxon>Pseudomonadati</taxon>
        <taxon>Pseudomonadota</taxon>
        <taxon>Gammaproteobacteria</taxon>
        <taxon>Steroidobacterales</taxon>
        <taxon>Steroidobacteraceae</taxon>
        <taxon>Steroidobacter</taxon>
    </lineage>
</organism>
<evidence type="ECO:0000313" key="9">
    <source>
        <dbReference type="EMBL" id="AMN48138.1"/>
    </source>
</evidence>
<dbReference type="Proteomes" id="UP000070250">
    <property type="component" value="Chromosome"/>
</dbReference>
<dbReference type="Gene3D" id="2.60.40.420">
    <property type="entry name" value="Cupredoxins - blue copper proteins"/>
    <property type="match status" value="3"/>
</dbReference>
<dbReference type="GO" id="GO:0042597">
    <property type="term" value="C:periplasmic space"/>
    <property type="evidence" value="ECO:0007669"/>
    <property type="project" value="InterPro"/>
</dbReference>
<evidence type="ECO:0000259" key="6">
    <source>
        <dbReference type="Pfam" id="PF00394"/>
    </source>
</evidence>
<dbReference type="AlphaFoldDB" id="A0A127FEA0"/>
<keyword evidence="10" id="KW-1185">Reference proteome</keyword>
<dbReference type="InterPro" id="IPR034279">
    <property type="entry name" value="CuRO_3_CopA"/>
</dbReference>
<dbReference type="InterPro" id="IPR002355">
    <property type="entry name" value="Cu_oxidase_Cu_BS"/>
</dbReference>
<dbReference type="SUPFAM" id="SSF49503">
    <property type="entry name" value="Cupredoxins"/>
    <property type="match status" value="3"/>
</dbReference>